<evidence type="ECO:0000313" key="2">
    <source>
        <dbReference type="Proteomes" id="UP000010475"/>
    </source>
</evidence>
<evidence type="ECO:0000313" key="1">
    <source>
        <dbReference type="EMBL" id="AFZ24380.1"/>
    </source>
</evidence>
<organism evidence="1 2">
    <name type="scientific">Cylindrospermum stagnale PCC 7417</name>
    <dbReference type="NCBI Taxonomy" id="56107"/>
    <lineage>
        <taxon>Bacteria</taxon>
        <taxon>Bacillati</taxon>
        <taxon>Cyanobacteriota</taxon>
        <taxon>Cyanophyceae</taxon>
        <taxon>Nostocales</taxon>
        <taxon>Nostocaceae</taxon>
        <taxon>Cylindrospermum</taxon>
    </lineage>
</organism>
<protein>
    <submittedName>
        <fullName evidence="1">Uncharacterized protein</fullName>
    </submittedName>
</protein>
<accession>K9WVH0</accession>
<keyword evidence="2" id="KW-1185">Reference proteome</keyword>
<gene>
    <name evidence="1" type="ORF">Cylst_2143</name>
</gene>
<dbReference type="EMBL" id="CP003642">
    <property type="protein sequence ID" value="AFZ24380.1"/>
    <property type="molecule type" value="Genomic_DNA"/>
</dbReference>
<proteinExistence type="predicted"/>
<dbReference type="KEGG" id="csg:Cylst_2143"/>
<sequence>MWITAEIILFRPQRRDVAYKVSTGFLISHKVVHLPENSCNESFANRPNT</sequence>
<dbReference type="HOGENOM" id="CLU_3134766_0_0_3"/>
<reference evidence="1 2" key="1">
    <citation type="submission" date="2012-06" db="EMBL/GenBank/DDBJ databases">
        <title>Finished chromosome of genome of Cylindrospermum stagnale PCC 7417.</title>
        <authorList>
            <consortium name="US DOE Joint Genome Institute"/>
            <person name="Gugger M."/>
            <person name="Coursin T."/>
            <person name="Rippka R."/>
            <person name="Tandeau De Marsac N."/>
            <person name="Huntemann M."/>
            <person name="Wei C.-L."/>
            <person name="Han J."/>
            <person name="Detter J.C."/>
            <person name="Han C."/>
            <person name="Tapia R."/>
            <person name="Chen A."/>
            <person name="Kyrpides N."/>
            <person name="Mavromatis K."/>
            <person name="Markowitz V."/>
            <person name="Szeto E."/>
            <person name="Ivanova N."/>
            <person name="Pagani I."/>
            <person name="Pati A."/>
            <person name="Goodwin L."/>
            <person name="Nordberg H.P."/>
            <person name="Cantor M.N."/>
            <person name="Hua S.X."/>
            <person name="Woyke T."/>
            <person name="Kerfeld C.A."/>
        </authorList>
    </citation>
    <scope>NUCLEOTIDE SEQUENCE [LARGE SCALE GENOMIC DNA]</scope>
    <source>
        <strain evidence="1 2">PCC 7417</strain>
    </source>
</reference>
<name>K9WVH0_9NOST</name>
<dbReference type="AlphaFoldDB" id="K9WVH0"/>
<dbReference type="Proteomes" id="UP000010475">
    <property type="component" value="Chromosome"/>
</dbReference>